<name>A0A813JCQ1_POLGL</name>
<evidence type="ECO:0000313" key="2">
    <source>
        <dbReference type="EMBL" id="CAE8673595.1"/>
    </source>
</evidence>
<comment type="caution">
    <text evidence="2">The sequence shown here is derived from an EMBL/GenBank/DDBJ whole genome shotgun (WGS) entry which is preliminary data.</text>
</comment>
<protein>
    <submittedName>
        <fullName evidence="2">Uncharacterized protein</fullName>
    </submittedName>
</protein>
<evidence type="ECO:0000313" key="3">
    <source>
        <dbReference type="Proteomes" id="UP000626109"/>
    </source>
</evidence>
<gene>
    <name evidence="2" type="ORF">PGLA2088_LOCUS18601</name>
</gene>
<dbReference type="EMBL" id="CAJNNW010024661">
    <property type="protein sequence ID" value="CAE8673595.1"/>
    <property type="molecule type" value="Genomic_DNA"/>
</dbReference>
<evidence type="ECO:0000256" key="1">
    <source>
        <dbReference type="SAM" id="MobiDB-lite"/>
    </source>
</evidence>
<dbReference type="AlphaFoldDB" id="A0A813JCQ1"/>
<accession>A0A813JCQ1</accession>
<feature type="non-terminal residue" evidence="2">
    <location>
        <position position="258"/>
    </location>
</feature>
<feature type="region of interest" description="Disordered" evidence="1">
    <location>
        <begin position="110"/>
        <end position="132"/>
    </location>
</feature>
<feature type="compositionally biased region" description="Gly residues" evidence="1">
    <location>
        <begin position="115"/>
        <end position="130"/>
    </location>
</feature>
<sequence length="258" mass="27201">ACEAAAGQCGFRVVAKTRRSLLLMPCGPQLRSSAFSCLAAGFAGSFDGGSASSSSGSAALGRGITAELVAPNETRGELGLAISVATSRAQGGEAFVSALSAQLEGLVASRSGDPSSGGLGLEDTEGGGAGSSRFKRESQAYYYFSKLLCDTGKEPGRTALDFTQRFSASCAQARSTALAHREKLLQQDAPKEDQGRPMSEVMAAVDQLCRLLDEQAVPELAPWLRPAVERCIFRRVGSSMWPLYEDWLSAEDAQFVEK</sequence>
<feature type="non-terminal residue" evidence="2">
    <location>
        <position position="1"/>
    </location>
</feature>
<organism evidence="2 3">
    <name type="scientific">Polarella glacialis</name>
    <name type="common">Dinoflagellate</name>
    <dbReference type="NCBI Taxonomy" id="89957"/>
    <lineage>
        <taxon>Eukaryota</taxon>
        <taxon>Sar</taxon>
        <taxon>Alveolata</taxon>
        <taxon>Dinophyceae</taxon>
        <taxon>Suessiales</taxon>
        <taxon>Suessiaceae</taxon>
        <taxon>Polarella</taxon>
    </lineage>
</organism>
<dbReference type="Proteomes" id="UP000626109">
    <property type="component" value="Unassembled WGS sequence"/>
</dbReference>
<proteinExistence type="predicted"/>
<reference evidence="2" key="1">
    <citation type="submission" date="2021-02" db="EMBL/GenBank/DDBJ databases">
        <authorList>
            <person name="Dougan E. K."/>
            <person name="Rhodes N."/>
            <person name="Thang M."/>
            <person name="Chan C."/>
        </authorList>
    </citation>
    <scope>NUCLEOTIDE SEQUENCE</scope>
</reference>